<organism evidence="3 4">
    <name type="scientific">Croceibacter atlanticus (strain ATCC BAA-628 / JCM 21780 / CIP 108009 / IAM 15332 / KCTC 12090 / HTCC2559)</name>
    <dbReference type="NCBI Taxonomy" id="216432"/>
    <lineage>
        <taxon>Bacteria</taxon>
        <taxon>Pseudomonadati</taxon>
        <taxon>Bacteroidota</taxon>
        <taxon>Flavobacteriia</taxon>
        <taxon>Flavobacteriales</taxon>
        <taxon>Flavobacteriaceae</taxon>
        <taxon>Croceibacter</taxon>
    </lineage>
</organism>
<dbReference type="RefSeq" id="WP_013188329.1">
    <property type="nucleotide sequence ID" value="NC_014230.1"/>
</dbReference>
<dbReference type="InterPro" id="IPR023393">
    <property type="entry name" value="START-like_dom_sf"/>
</dbReference>
<dbReference type="KEGG" id="cat:CA2559_12948"/>
<gene>
    <name evidence="3" type="ordered locus">CA2559_12948</name>
</gene>
<dbReference type="InterPro" id="IPR013538">
    <property type="entry name" value="ASHA1/2-like_C"/>
</dbReference>
<name>A3UAW2_CROAH</name>
<dbReference type="AlphaFoldDB" id="A3UAW2"/>
<protein>
    <recommendedName>
        <fullName evidence="2">Activator of Hsp90 ATPase homologue 1/2-like C-terminal domain-containing protein</fullName>
    </recommendedName>
</protein>
<dbReference type="CDD" id="cd07814">
    <property type="entry name" value="SRPBCC_CalC_Aha1-like"/>
    <property type="match status" value="1"/>
</dbReference>
<dbReference type="Proteomes" id="UP000002297">
    <property type="component" value="Chromosome"/>
</dbReference>
<dbReference type="eggNOG" id="COG3832">
    <property type="taxonomic scope" value="Bacteria"/>
</dbReference>
<dbReference type="GeneID" id="89454302"/>
<evidence type="ECO:0000313" key="4">
    <source>
        <dbReference type="Proteomes" id="UP000002297"/>
    </source>
</evidence>
<reference evidence="3 4" key="1">
    <citation type="journal article" date="2010" name="J. Bacteriol.">
        <title>The complete genome sequence of Croceibacter atlanticus HTCC2559T.</title>
        <authorList>
            <person name="Oh H.M."/>
            <person name="Kang I."/>
            <person name="Ferriera S."/>
            <person name="Giovannoni S.J."/>
            <person name="Cho J.C."/>
        </authorList>
    </citation>
    <scope>NUCLEOTIDE SEQUENCE [LARGE SCALE GENOMIC DNA]</scope>
    <source>
        <strain evidence="4">ATCC BAA-628 / HTCC2559 / KCTC 12090</strain>
    </source>
</reference>
<dbReference type="EMBL" id="CP002046">
    <property type="protein sequence ID" value="EAP86948.1"/>
    <property type="molecule type" value="Genomic_DNA"/>
</dbReference>
<evidence type="ECO:0000259" key="2">
    <source>
        <dbReference type="Pfam" id="PF08327"/>
    </source>
</evidence>
<accession>A3UAW2</accession>
<evidence type="ECO:0000256" key="1">
    <source>
        <dbReference type="ARBA" id="ARBA00006817"/>
    </source>
</evidence>
<comment type="similarity">
    <text evidence="1">Belongs to the AHA1 family.</text>
</comment>
<dbReference type="Pfam" id="PF08327">
    <property type="entry name" value="AHSA1"/>
    <property type="match status" value="1"/>
</dbReference>
<feature type="domain" description="Activator of Hsp90 ATPase homologue 1/2-like C-terminal" evidence="2">
    <location>
        <begin position="16"/>
        <end position="142"/>
    </location>
</feature>
<dbReference type="HOGENOM" id="CLU_108923_9_0_10"/>
<keyword evidence="4" id="KW-1185">Reference proteome</keyword>
<proteinExistence type="inferred from homology"/>
<dbReference type="OrthoDB" id="2355173at2"/>
<dbReference type="SUPFAM" id="SSF55961">
    <property type="entry name" value="Bet v1-like"/>
    <property type="match status" value="1"/>
</dbReference>
<sequence>MTTQDPPIITTQEFNIPTEKLWEIITTPKLMRSWFFEQIQDFKAEKGFSTTFLIEHENRRFTHQWTIILVDKPNTIVYQWNYKEHQGDSTVTFNITPTITGCKLTVTAKTLEDFPQDIPEFKRESCIGGWQYFINERLKAYVSQ</sequence>
<evidence type="ECO:0000313" key="3">
    <source>
        <dbReference type="EMBL" id="EAP86948.1"/>
    </source>
</evidence>
<dbReference type="Gene3D" id="3.30.530.20">
    <property type="match status" value="1"/>
</dbReference>
<dbReference type="STRING" id="216432.CA2559_12948"/>